<dbReference type="AlphaFoldDB" id="A0A6J4LBF0"/>
<dbReference type="EMBL" id="CADCUH010000045">
    <property type="protein sequence ID" value="CAA9328957.1"/>
    <property type="molecule type" value="Genomic_DNA"/>
</dbReference>
<feature type="region of interest" description="Disordered" evidence="1">
    <location>
        <begin position="1"/>
        <end position="25"/>
    </location>
</feature>
<accession>A0A6J4LBF0</accession>
<reference evidence="2" key="1">
    <citation type="submission" date="2020-02" db="EMBL/GenBank/DDBJ databases">
        <authorList>
            <person name="Meier V. D."/>
        </authorList>
    </citation>
    <scope>NUCLEOTIDE SEQUENCE</scope>
    <source>
        <strain evidence="2">AVDCRST_MAG36</strain>
    </source>
</reference>
<organism evidence="2">
    <name type="scientific">uncultured Nocardioidaceae bacterium</name>
    <dbReference type="NCBI Taxonomy" id="253824"/>
    <lineage>
        <taxon>Bacteria</taxon>
        <taxon>Bacillati</taxon>
        <taxon>Actinomycetota</taxon>
        <taxon>Actinomycetes</taxon>
        <taxon>Propionibacteriales</taxon>
        <taxon>Nocardioidaceae</taxon>
        <taxon>environmental samples</taxon>
    </lineage>
</organism>
<protein>
    <submittedName>
        <fullName evidence="2">Uncharacterized protein</fullName>
    </submittedName>
</protein>
<evidence type="ECO:0000256" key="1">
    <source>
        <dbReference type="SAM" id="MobiDB-lite"/>
    </source>
</evidence>
<name>A0A6J4LBF0_9ACTN</name>
<proteinExistence type="predicted"/>
<feature type="region of interest" description="Disordered" evidence="1">
    <location>
        <begin position="37"/>
        <end position="58"/>
    </location>
</feature>
<sequence length="58" mass="6252">MTRPGRQRPGPQHQDAGAARRDRTRWEVEEAVWPLDPAGAAAGPTRRAAVGAVGAERH</sequence>
<gene>
    <name evidence="2" type="ORF">AVDCRST_MAG36-819</name>
</gene>
<evidence type="ECO:0000313" key="2">
    <source>
        <dbReference type="EMBL" id="CAA9328957.1"/>
    </source>
</evidence>